<evidence type="ECO:0000256" key="1">
    <source>
        <dbReference type="ARBA" id="ARBA00001974"/>
    </source>
</evidence>
<comment type="cofactor">
    <cofactor evidence="1">
        <name>FAD</name>
        <dbReference type="ChEBI" id="CHEBI:57692"/>
    </cofactor>
</comment>
<protein>
    <submittedName>
        <fullName evidence="5">15-cis-phytoene desaturase</fullName>
        <ecNumber evidence="5">1.3.5.5</ecNumber>
    </submittedName>
</protein>
<dbReference type="KEGG" id="chya:V22_33760"/>
<dbReference type="GO" id="GO:0016491">
    <property type="term" value="F:oxidoreductase activity"/>
    <property type="evidence" value="ECO:0007669"/>
    <property type="project" value="UniProtKB-KW"/>
</dbReference>
<dbReference type="Proteomes" id="UP000319976">
    <property type="component" value="Chromosome"/>
</dbReference>
<dbReference type="Gene3D" id="3.50.50.60">
    <property type="entry name" value="FAD/NAD(P)-binding domain"/>
    <property type="match status" value="1"/>
</dbReference>
<dbReference type="Pfam" id="PF01593">
    <property type="entry name" value="Amino_oxidase"/>
    <property type="match status" value="1"/>
</dbReference>
<dbReference type="RefSeq" id="WP_197439679.1">
    <property type="nucleotide sequence ID" value="NZ_CP036316.1"/>
</dbReference>
<keyword evidence="2 5" id="KW-0560">Oxidoreductase</keyword>
<name>A0A517TCL4_9PLAN</name>
<dbReference type="AlphaFoldDB" id="A0A517TCL4"/>
<proteinExistence type="predicted"/>
<organism evidence="5 6">
    <name type="scientific">Calycomorphotria hydatis</name>
    <dbReference type="NCBI Taxonomy" id="2528027"/>
    <lineage>
        <taxon>Bacteria</taxon>
        <taxon>Pseudomonadati</taxon>
        <taxon>Planctomycetota</taxon>
        <taxon>Planctomycetia</taxon>
        <taxon>Planctomycetales</taxon>
        <taxon>Planctomycetaceae</taxon>
        <taxon>Calycomorphotria</taxon>
    </lineage>
</organism>
<sequence length="469" mass="51624">MAEGENASRTVIVGGGLAGLAAAEGLSRHGVPVTVLEARPRLGGRAASFDDAATGRQIDNCQHVSMGCCTNFRHWCEQTGIAHQFRTERVLNFVGNDGRVRKFGAGPYPTPLHLLPGFLNLDYLSLGERFRIGTALRALARENIDDSQSFLDWLRAHQQSDAAIERFWLVVLVSALSESLDRIAVRYARKVFVDGFLRNRHGWEVQVPTAPLDELYGQAVTECLQQRGADIQLKSGVKRLQFEQGSVSAVELRDGSVIQGDNFVLAVPQYLVASLVQDNATLACELASLEKIETAPITSVHLWFDRPVTELPHAVLIERVSQWMFNRTLLQGETDSTSQYLQIVISASRAMGKSDELLDTVINELHDLWPQSREAVITHSRVVTEHKAVFSVTPGIDQYRLPQQTSIPNLQLAGDWTQTGWPATMEGAVRSGYLAAENVLSQLGRPATLLQPDLPVGRLAGLLYGNLSK</sequence>
<evidence type="ECO:0000256" key="3">
    <source>
        <dbReference type="PIRSR" id="PIRSR601613-1"/>
    </source>
</evidence>
<dbReference type="InterPro" id="IPR017830">
    <property type="entry name" value="SQase_HpnE"/>
</dbReference>
<dbReference type="NCBIfam" id="TIGR03467">
    <property type="entry name" value="HpnE"/>
    <property type="match status" value="1"/>
</dbReference>
<dbReference type="InterPro" id="IPR036188">
    <property type="entry name" value="FAD/NAD-bd_sf"/>
</dbReference>
<evidence type="ECO:0000313" key="5">
    <source>
        <dbReference type="EMBL" id="QDT66112.1"/>
    </source>
</evidence>
<dbReference type="InterPro" id="IPR001613">
    <property type="entry name" value="Flavin_amine_oxidase"/>
</dbReference>
<dbReference type="EC" id="1.3.5.5" evidence="5"/>
<feature type="binding site" evidence="3">
    <location>
        <position position="237"/>
    </location>
    <ligand>
        <name>FAD</name>
        <dbReference type="ChEBI" id="CHEBI:57692"/>
    </ligand>
</feature>
<dbReference type="EMBL" id="CP036316">
    <property type="protein sequence ID" value="QDT66112.1"/>
    <property type="molecule type" value="Genomic_DNA"/>
</dbReference>
<gene>
    <name evidence="5" type="primary">pds</name>
    <name evidence="5" type="ORF">V22_33760</name>
</gene>
<evidence type="ECO:0000313" key="6">
    <source>
        <dbReference type="Proteomes" id="UP000319976"/>
    </source>
</evidence>
<dbReference type="PRINTS" id="PR00757">
    <property type="entry name" value="AMINEOXDASEF"/>
</dbReference>
<dbReference type="PANTHER" id="PTHR42923:SF47">
    <property type="entry name" value="BLR3003 PROTEIN"/>
    <property type="match status" value="1"/>
</dbReference>
<dbReference type="SUPFAM" id="SSF51905">
    <property type="entry name" value="FAD/NAD(P)-binding domain"/>
    <property type="match status" value="1"/>
</dbReference>
<dbReference type="InterPro" id="IPR002937">
    <property type="entry name" value="Amino_oxidase"/>
</dbReference>
<dbReference type="InterPro" id="IPR050464">
    <property type="entry name" value="Zeta_carotene_desat/Oxidored"/>
</dbReference>
<feature type="domain" description="Amine oxidase" evidence="4">
    <location>
        <begin position="17"/>
        <end position="440"/>
    </location>
</feature>
<feature type="binding site" evidence="3">
    <location>
        <begin position="37"/>
        <end position="38"/>
    </location>
    <ligand>
        <name>FAD</name>
        <dbReference type="ChEBI" id="CHEBI:57692"/>
    </ligand>
</feature>
<reference evidence="5 6" key="1">
    <citation type="submission" date="2019-02" db="EMBL/GenBank/DDBJ databases">
        <title>Deep-cultivation of Planctomycetes and their phenomic and genomic characterization uncovers novel biology.</title>
        <authorList>
            <person name="Wiegand S."/>
            <person name="Jogler M."/>
            <person name="Boedeker C."/>
            <person name="Pinto D."/>
            <person name="Vollmers J."/>
            <person name="Rivas-Marin E."/>
            <person name="Kohn T."/>
            <person name="Peeters S.H."/>
            <person name="Heuer A."/>
            <person name="Rast P."/>
            <person name="Oberbeckmann S."/>
            <person name="Bunk B."/>
            <person name="Jeske O."/>
            <person name="Meyerdierks A."/>
            <person name="Storesund J.E."/>
            <person name="Kallscheuer N."/>
            <person name="Luecker S."/>
            <person name="Lage O.M."/>
            <person name="Pohl T."/>
            <person name="Merkel B.J."/>
            <person name="Hornburger P."/>
            <person name="Mueller R.-W."/>
            <person name="Bruemmer F."/>
            <person name="Labrenz M."/>
            <person name="Spormann A.M."/>
            <person name="Op den Camp H."/>
            <person name="Overmann J."/>
            <person name="Amann R."/>
            <person name="Jetten M.S.M."/>
            <person name="Mascher T."/>
            <person name="Medema M.H."/>
            <person name="Devos D.P."/>
            <person name="Kaster A.-K."/>
            <person name="Ovreas L."/>
            <person name="Rohde M."/>
            <person name="Galperin M.Y."/>
            <person name="Jogler C."/>
        </authorList>
    </citation>
    <scope>NUCLEOTIDE SEQUENCE [LARGE SCALE GENOMIC DNA]</scope>
    <source>
        <strain evidence="5 6">V22</strain>
    </source>
</reference>
<keyword evidence="6" id="KW-1185">Reference proteome</keyword>
<evidence type="ECO:0000256" key="2">
    <source>
        <dbReference type="ARBA" id="ARBA00023002"/>
    </source>
</evidence>
<dbReference type="PANTHER" id="PTHR42923">
    <property type="entry name" value="PROTOPORPHYRINOGEN OXIDASE"/>
    <property type="match status" value="1"/>
</dbReference>
<evidence type="ECO:0000259" key="4">
    <source>
        <dbReference type="Pfam" id="PF01593"/>
    </source>
</evidence>
<accession>A0A517TCL4</accession>